<name>A0AAV3VXE6_ACIJO</name>
<reference evidence="1 2" key="1">
    <citation type="submission" date="2019-07" db="EMBL/GenBank/DDBJ databases">
        <title>Whole genome shotgun sequence of Acinetobacter johnsonii NBRC 102197.</title>
        <authorList>
            <person name="Hosoyama A."/>
            <person name="Uohara A."/>
            <person name="Ohji S."/>
            <person name="Ichikawa N."/>
        </authorList>
    </citation>
    <scope>NUCLEOTIDE SEQUENCE [LARGE SCALE GENOMIC DNA]</scope>
    <source>
        <strain evidence="1 2">NBRC 102197</strain>
    </source>
</reference>
<dbReference type="Proteomes" id="UP000321274">
    <property type="component" value="Unassembled WGS sequence"/>
</dbReference>
<gene>
    <name evidence="1" type="ORF">AJO04nite_27240</name>
</gene>
<dbReference type="AlphaFoldDB" id="A0AAV3VXE6"/>
<accession>A0AAV3VXE6</accession>
<sequence>MIYYSYFPKDFTKNVMGMMTNEYDLVSKKFRFNTNNNEATHMIAKWIERYHLLETAQQTYRRRLNSEPVFSLLVNFSYSYLPGLSENECWEKIAKNEPGFLVQVEAYLFCRTSDAFLFDEKTQKVLNKKDKQDLVKINRRIFEICPSAEFFNYIGDVDPILSGKYELVRLTKPKKSIKELQAKNWTNEKHATDWTWRLTDKAYKEQLEQGKRVVLRFQSLIEKNASLDEKKAYFERHFRALEGYLGYRGVRQQIGNLYHLEKRLFNDKYNHPWFDHGARTLKLSYIKKIKNMIANNTPYQEAESCYVTVLMEAFITKHEKQREKSNKIEV</sequence>
<comment type="caution">
    <text evidence="1">The sequence shown here is derived from an EMBL/GenBank/DDBJ whole genome shotgun (WGS) entry which is preliminary data.</text>
</comment>
<evidence type="ECO:0000313" key="1">
    <source>
        <dbReference type="EMBL" id="GEK45466.1"/>
    </source>
</evidence>
<protein>
    <submittedName>
        <fullName evidence="1">Uncharacterized protein</fullName>
    </submittedName>
</protein>
<evidence type="ECO:0000313" key="2">
    <source>
        <dbReference type="Proteomes" id="UP000321274"/>
    </source>
</evidence>
<dbReference type="RefSeq" id="WP_146857200.1">
    <property type="nucleotide sequence ID" value="NZ_BJUJ01000110.1"/>
</dbReference>
<organism evidence="1 2">
    <name type="scientific">Acinetobacter johnsonii</name>
    <dbReference type="NCBI Taxonomy" id="40214"/>
    <lineage>
        <taxon>Bacteria</taxon>
        <taxon>Pseudomonadati</taxon>
        <taxon>Pseudomonadota</taxon>
        <taxon>Gammaproteobacteria</taxon>
        <taxon>Moraxellales</taxon>
        <taxon>Moraxellaceae</taxon>
        <taxon>Acinetobacter</taxon>
    </lineage>
</organism>
<proteinExistence type="predicted"/>
<dbReference type="EMBL" id="BJUJ01000110">
    <property type="protein sequence ID" value="GEK45466.1"/>
    <property type="molecule type" value="Genomic_DNA"/>
</dbReference>